<reference evidence="2 3" key="1">
    <citation type="submission" date="2018-04" db="EMBL/GenBank/DDBJ databases">
        <title>Sphingobacterium cortibacter sp. nov.</title>
        <authorList>
            <person name="Li Y."/>
        </authorList>
    </citation>
    <scope>NUCLEOTIDE SEQUENCE [LARGE SCALE GENOMIC DNA]</scope>
    <source>
        <strain evidence="2 3">2c-3</strain>
    </source>
</reference>
<organism evidence="2 3">
    <name type="scientific">Sphingobacterium corticibacter</name>
    <dbReference type="NCBI Taxonomy" id="2171749"/>
    <lineage>
        <taxon>Bacteria</taxon>
        <taxon>Pseudomonadati</taxon>
        <taxon>Bacteroidota</taxon>
        <taxon>Sphingobacteriia</taxon>
        <taxon>Sphingobacteriales</taxon>
        <taxon>Sphingobacteriaceae</taxon>
        <taxon>Sphingobacterium</taxon>
    </lineage>
</organism>
<feature type="transmembrane region" description="Helical" evidence="1">
    <location>
        <begin position="92"/>
        <end position="111"/>
    </location>
</feature>
<name>A0A2T8HFC6_9SPHI</name>
<keyword evidence="3" id="KW-1185">Reference proteome</keyword>
<evidence type="ECO:0000313" key="2">
    <source>
        <dbReference type="EMBL" id="PVH24141.1"/>
    </source>
</evidence>
<dbReference type="AlphaFoldDB" id="A0A2T8HFC6"/>
<keyword evidence="1" id="KW-0472">Membrane</keyword>
<dbReference type="Proteomes" id="UP000245627">
    <property type="component" value="Unassembled WGS sequence"/>
</dbReference>
<evidence type="ECO:0000256" key="1">
    <source>
        <dbReference type="SAM" id="Phobius"/>
    </source>
</evidence>
<feature type="transmembrane region" description="Helical" evidence="1">
    <location>
        <begin position="66"/>
        <end position="86"/>
    </location>
</feature>
<evidence type="ECO:0000313" key="3">
    <source>
        <dbReference type="Proteomes" id="UP000245627"/>
    </source>
</evidence>
<dbReference type="EMBL" id="QDKG01000007">
    <property type="protein sequence ID" value="PVH24141.1"/>
    <property type="molecule type" value="Genomic_DNA"/>
</dbReference>
<accession>A0A2T8HFC6</accession>
<gene>
    <name evidence="2" type="ORF">DC487_15495</name>
</gene>
<comment type="caution">
    <text evidence="2">The sequence shown here is derived from an EMBL/GenBank/DDBJ whole genome shotgun (WGS) entry which is preliminary data.</text>
</comment>
<proteinExistence type="predicted"/>
<keyword evidence="1" id="KW-1133">Transmembrane helix</keyword>
<protein>
    <submittedName>
        <fullName evidence="2">Uncharacterized protein</fullName>
    </submittedName>
</protein>
<keyword evidence="1" id="KW-0812">Transmembrane</keyword>
<sequence>MLMNKIDLCAKVSICRHRFDVIAKFLSVCLLSDTNQTLINQIRMSKKLKDYSLEELIQKKKKTTGVLLGFAVVMLVASVTLIYLAIKQKNYALIAVACGGVTQIGLLMIQVGNLNKEIKSRVS</sequence>